<comment type="caution">
    <text evidence="2">The sequence shown here is derived from an EMBL/GenBank/DDBJ whole genome shotgun (WGS) entry which is preliminary data.</text>
</comment>
<protein>
    <submittedName>
        <fullName evidence="2">Uncharacterized protein</fullName>
    </submittedName>
</protein>
<dbReference type="Proteomes" id="UP001642484">
    <property type="component" value="Unassembled WGS sequence"/>
</dbReference>
<name>A0ABP0MJ54_9DINO</name>
<organism evidence="2 3">
    <name type="scientific">Durusdinium trenchii</name>
    <dbReference type="NCBI Taxonomy" id="1381693"/>
    <lineage>
        <taxon>Eukaryota</taxon>
        <taxon>Sar</taxon>
        <taxon>Alveolata</taxon>
        <taxon>Dinophyceae</taxon>
        <taxon>Suessiales</taxon>
        <taxon>Symbiodiniaceae</taxon>
        <taxon>Durusdinium</taxon>
    </lineage>
</organism>
<evidence type="ECO:0000313" key="3">
    <source>
        <dbReference type="Proteomes" id="UP001642484"/>
    </source>
</evidence>
<dbReference type="EMBL" id="CAXAMN010017780">
    <property type="protein sequence ID" value="CAK9051201.1"/>
    <property type="molecule type" value="Genomic_DNA"/>
</dbReference>
<evidence type="ECO:0000256" key="1">
    <source>
        <dbReference type="SAM" id="MobiDB-lite"/>
    </source>
</evidence>
<gene>
    <name evidence="2" type="ORF">CCMP2556_LOCUS26030</name>
</gene>
<feature type="compositionally biased region" description="Pro residues" evidence="1">
    <location>
        <begin position="182"/>
        <end position="193"/>
    </location>
</feature>
<proteinExistence type="predicted"/>
<keyword evidence="3" id="KW-1185">Reference proteome</keyword>
<feature type="compositionally biased region" description="Low complexity" evidence="1">
    <location>
        <begin position="135"/>
        <end position="155"/>
    </location>
</feature>
<feature type="compositionally biased region" description="Polar residues" evidence="1">
    <location>
        <begin position="98"/>
        <end position="126"/>
    </location>
</feature>
<accession>A0ABP0MJ54</accession>
<evidence type="ECO:0000313" key="2">
    <source>
        <dbReference type="EMBL" id="CAK9051201.1"/>
    </source>
</evidence>
<reference evidence="2 3" key="1">
    <citation type="submission" date="2024-02" db="EMBL/GenBank/DDBJ databases">
        <authorList>
            <person name="Chen Y."/>
            <person name="Shah S."/>
            <person name="Dougan E. K."/>
            <person name="Thang M."/>
            <person name="Chan C."/>
        </authorList>
    </citation>
    <scope>NUCLEOTIDE SEQUENCE [LARGE SCALE GENOMIC DNA]</scope>
</reference>
<feature type="region of interest" description="Disordered" evidence="1">
    <location>
        <begin position="87"/>
        <end position="193"/>
    </location>
</feature>
<sequence length="193" mass="20767">MSKRLKGESSNWKLLEAAVKERERIVGSLRQELAHLEDLTGQTVAALSSHAARSWMSDPIVTSPPSMSPPSVSPSHAVFAARHVMSPSPPLMIHPPSRLTNPEQNPQPLRSRSSPQLRLENAQSPPTQYPKPRTARGSAGPSGMSASGANAAVGATKLQQGHFISPSWPQTLLKGNPKEPVQTPPLPRPLVRL</sequence>